<dbReference type="EMBL" id="CATQJA010002709">
    <property type="protein sequence ID" value="CAJ0587007.1"/>
    <property type="molecule type" value="Genomic_DNA"/>
</dbReference>
<comment type="cofactor">
    <cofactor evidence="14">
        <name>Mg(2+)</name>
        <dbReference type="ChEBI" id="CHEBI:18420"/>
    </cofactor>
    <text evidence="14">Binds 2 magnesium ions. Also active with manganese.</text>
</comment>
<dbReference type="Gene3D" id="1.10.1410.10">
    <property type="match status" value="1"/>
</dbReference>
<feature type="region of interest" description="Disordered" evidence="15">
    <location>
        <begin position="508"/>
        <end position="654"/>
    </location>
</feature>
<evidence type="ECO:0000256" key="8">
    <source>
        <dbReference type="ARBA" id="ARBA00022741"/>
    </source>
</evidence>
<dbReference type="SUPFAM" id="SSF55003">
    <property type="entry name" value="PAP/Archaeal CCA-adding enzyme, C-terminal domain"/>
    <property type="match status" value="1"/>
</dbReference>
<comment type="cofactor">
    <cofactor evidence="1">
        <name>Mn(2+)</name>
        <dbReference type="ChEBI" id="CHEBI:29035"/>
    </cofactor>
</comment>
<dbReference type="Pfam" id="PF04928">
    <property type="entry name" value="PAP_central"/>
    <property type="match status" value="1"/>
</dbReference>
<evidence type="ECO:0000256" key="3">
    <source>
        <dbReference type="ARBA" id="ARBA00010912"/>
    </source>
</evidence>
<evidence type="ECO:0000256" key="12">
    <source>
        <dbReference type="ARBA" id="ARBA00048830"/>
    </source>
</evidence>
<feature type="binding site" evidence="14">
    <location>
        <position position="102"/>
    </location>
    <ligand>
        <name>Mg(2+)</name>
        <dbReference type="ChEBI" id="CHEBI:18420"/>
        <label>2</label>
        <note>catalytic</note>
    </ligand>
</feature>
<comment type="caution">
    <text evidence="19">The sequence shown here is derived from an EMBL/GenBank/DDBJ whole genome shotgun (WGS) entry which is preliminary data.</text>
</comment>
<feature type="domain" description="Poly(A) polymerase nucleotidyltransferase" evidence="18">
    <location>
        <begin position="11"/>
        <end position="203"/>
    </location>
</feature>
<evidence type="ECO:0000259" key="16">
    <source>
        <dbReference type="Pfam" id="PF04926"/>
    </source>
</evidence>
<proteinExistence type="inferred from homology"/>
<dbReference type="GO" id="GO:0046872">
    <property type="term" value="F:metal ion binding"/>
    <property type="evidence" value="ECO:0007669"/>
    <property type="project" value="UniProtKB-KW"/>
</dbReference>
<dbReference type="InterPro" id="IPR011068">
    <property type="entry name" value="NuclTrfase_I-like_C"/>
</dbReference>
<feature type="compositionally biased region" description="Low complexity" evidence="15">
    <location>
        <begin position="551"/>
        <end position="577"/>
    </location>
</feature>
<evidence type="ECO:0000256" key="2">
    <source>
        <dbReference type="ARBA" id="ARBA00004123"/>
    </source>
</evidence>
<feature type="binding site" evidence="13">
    <location>
        <begin position="89"/>
        <end position="91"/>
    </location>
    <ligand>
        <name>ATP</name>
        <dbReference type="ChEBI" id="CHEBI:30616"/>
    </ligand>
</feature>
<dbReference type="PANTHER" id="PTHR10682">
    <property type="entry name" value="POLY A POLYMERASE"/>
    <property type="match status" value="1"/>
</dbReference>
<feature type="binding site" evidence="14">
    <location>
        <position position="156"/>
    </location>
    <ligand>
        <name>Mg(2+)</name>
        <dbReference type="ChEBI" id="CHEBI:18420"/>
        <label>2</label>
        <note>catalytic</note>
    </ligand>
</feature>
<keyword evidence="8 13" id="KW-0547">Nucleotide-binding</keyword>
<evidence type="ECO:0000256" key="13">
    <source>
        <dbReference type="PIRSR" id="PIRSR018425-1"/>
    </source>
</evidence>
<feature type="binding site" evidence="13">
    <location>
        <position position="98"/>
    </location>
    <ligand>
        <name>ATP</name>
        <dbReference type="ChEBI" id="CHEBI:30616"/>
    </ligand>
</feature>
<dbReference type="InterPro" id="IPR043519">
    <property type="entry name" value="NT_sf"/>
</dbReference>
<dbReference type="SUPFAM" id="SSF81631">
    <property type="entry name" value="PAP/OAS1 substrate-binding domain"/>
    <property type="match status" value="1"/>
</dbReference>
<feature type="domain" description="Poly(A) polymerase RNA-binding" evidence="16">
    <location>
        <begin position="361"/>
        <end position="417"/>
    </location>
</feature>
<keyword evidence="9 13" id="KW-0067">ATP-binding</keyword>
<feature type="region of interest" description="Disordered" evidence="15">
    <location>
        <begin position="470"/>
        <end position="489"/>
    </location>
</feature>
<dbReference type="GO" id="GO:0006397">
    <property type="term" value="P:mRNA processing"/>
    <property type="evidence" value="ECO:0007669"/>
    <property type="project" value="UniProtKB-KW"/>
</dbReference>
<feature type="binding site" evidence="14">
    <location>
        <position position="104"/>
    </location>
    <ligand>
        <name>Mg(2+)</name>
        <dbReference type="ChEBI" id="CHEBI:18420"/>
        <label>1</label>
        <note>catalytic</note>
    </ligand>
</feature>
<evidence type="ECO:0000256" key="4">
    <source>
        <dbReference type="ARBA" id="ARBA00012388"/>
    </source>
</evidence>
<keyword evidence="5" id="KW-0507">mRNA processing</keyword>
<dbReference type="AlphaFoldDB" id="A0AA36DHU6"/>
<dbReference type="Proteomes" id="UP001177023">
    <property type="component" value="Unassembled WGS sequence"/>
</dbReference>
<evidence type="ECO:0000256" key="10">
    <source>
        <dbReference type="ARBA" id="ARBA00022842"/>
    </source>
</evidence>
<feature type="binding site" evidence="13">
    <location>
        <begin position="235"/>
        <end position="236"/>
    </location>
    <ligand>
        <name>ATP</name>
        <dbReference type="ChEBI" id="CHEBI:30616"/>
    </ligand>
</feature>
<comment type="catalytic activity">
    <reaction evidence="12">
        <text>RNA(n) + ATP = RNA(n)-3'-adenine ribonucleotide + diphosphate</text>
        <dbReference type="Rhea" id="RHEA:11332"/>
        <dbReference type="Rhea" id="RHEA-COMP:14527"/>
        <dbReference type="Rhea" id="RHEA-COMP:17347"/>
        <dbReference type="ChEBI" id="CHEBI:30616"/>
        <dbReference type="ChEBI" id="CHEBI:33019"/>
        <dbReference type="ChEBI" id="CHEBI:140395"/>
        <dbReference type="ChEBI" id="CHEBI:173115"/>
        <dbReference type="EC" id="2.7.7.19"/>
    </reaction>
</comment>
<evidence type="ECO:0000256" key="9">
    <source>
        <dbReference type="ARBA" id="ARBA00022840"/>
    </source>
</evidence>
<evidence type="ECO:0000256" key="11">
    <source>
        <dbReference type="ARBA" id="ARBA00023242"/>
    </source>
</evidence>
<dbReference type="GO" id="GO:0005634">
    <property type="term" value="C:nucleus"/>
    <property type="evidence" value="ECO:0007669"/>
    <property type="project" value="UniProtKB-SubCell"/>
</dbReference>
<dbReference type="FunFam" id="3.30.460.10:FF:000002">
    <property type="entry name" value="Poly(A) polymerase alpha, putative"/>
    <property type="match status" value="1"/>
</dbReference>
<dbReference type="InterPro" id="IPR048840">
    <property type="entry name" value="PolA_pol_NTPase"/>
</dbReference>
<feature type="compositionally biased region" description="Basic and acidic residues" evidence="15">
    <location>
        <begin position="508"/>
        <end position="522"/>
    </location>
</feature>
<feature type="binding site" evidence="14">
    <location>
        <position position="102"/>
    </location>
    <ligand>
        <name>Mg(2+)</name>
        <dbReference type="ChEBI" id="CHEBI:18420"/>
        <label>1</label>
        <note>catalytic</note>
    </ligand>
</feature>
<feature type="binding site" evidence="13">
    <location>
        <position position="226"/>
    </location>
    <ligand>
        <name>ATP</name>
        <dbReference type="ChEBI" id="CHEBI:30616"/>
    </ligand>
</feature>
<accession>A0AA36DHU6</accession>
<dbReference type="CDD" id="cd05402">
    <property type="entry name" value="NT_PAP_TUTase"/>
    <property type="match status" value="1"/>
</dbReference>
<keyword evidence="6" id="KW-0808">Transferase</keyword>
<dbReference type="Gene3D" id="3.30.460.10">
    <property type="entry name" value="Beta Polymerase, domain 2"/>
    <property type="match status" value="1"/>
</dbReference>
<evidence type="ECO:0000256" key="5">
    <source>
        <dbReference type="ARBA" id="ARBA00022664"/>
    </source>
</evidence>
<protein>
    <recommendedName>
        <fullName evidence="4">polynucleotide adenylyltransferase</fullName>
        <ecNumber evidence="4">2.7.7.19</ecNumber>
    </recommendedName>
</protein>
<dbReference type="GO" id="GO:0003723">
    <property type="term" value="F:RNA binding"/>
    <property type="evidence" value="ECO:0007669"/>
    <property type="project" value="InterPro"/>
</dbReference>
<feature type="compositionally biased region" description="Polar residues" evidence="15">
    <location>
        <begin position="525"/>
        <end position="535"/>
    </location>
</feature>
<evidence type="ECO:0000256" key="7">
    <source>
        <dbReference type="ARBA" id="ARBA00022723"/>
    </source>
</evidence>
<feature type="binding site" evidence="13">
    <location>
        <position position="156"/>
    </location>
    <ligand>
        <name>ATP</name>
        <dbReference type="ChEBI" id="CHEBI:30616"/>
    </ligand>
</feature>
<evidence type="ECO:0000313" key="19">
    <source>
        <dbReference type="EMBL" id="CAJ0587007.1"/>
    </source>
</evidence>
<dbReference type="GO" id="GO:0031123">
    <property type="term" value="P:RNA 3'-end processing"/>
    <property type="evidence" value="ECO:0007669"/>
    <property type="project" value="InterPro"/>
</dbReference>
<dbReference type="InterPro" id="IPR014492">
    <property type="entry name" value="PolyA_polymerase"/>
</dbReference>
<evidence type="ECO:0000256" key="1">
    <source>
        <dbReference type="ARBA" id="ARBA00001936"/>
    </source>
</evidence>
<dbReference type="PIRSF" id="PIRSF018425">
    <property type="entry name" value="PolyA_polymerase"/>
    <property type="match status" value="1"/>
</dbReference>
<sequence length="675" mass="76808">MTMDESTPQYGMTRPISISLPEEKDHRFTKELDDCLRSLNYFESPEELDQRIQVLGQVNSLVKKWVVRVSEAKMPIDECTRVGGKLFTFGSYRLGVHTKGADIDSLCVVPRHIQRSDFFTTFYEMLKECPEVSDLHGVEEAFVPVIKLKWKEIELDILFARLALKEVPDDQQLNDDILLKNLDERCVRSLNGCRVADEILRLVPSQETFSLTLRAIKLWAKNHGIYSNIVGFLGGVSWAILVARVCQLYPHALPGKLVSRFFMLYSTWKWPLPVMLKDLDTSPRPDIPTLIDLVWDPRTRASDRYHLMPIITPAFPEQNSTFNVTNSTRQVMMNEFEEAREISQRILHGLCTWKDFFEEVNFFSRYRHFLVLVCVAATKEDHLIWVGFVEAKLRHLVANVERNKAVKMTHVNPNQFRPIKPLQFRIPEVDDPVCSMWFIGLDFDRDLAKNVDFTNEIRTFNELVDRQKSFRRSVGRGQEGSDEGQYNASMKTLVTHVQRRSLGQWLEEKDYTRGRNANDPRFKRQNSSNAQSIVATGSKRRASTMAEDTKPASSDDASPSTSQSASSQPMHSPSVSVGTKSDQTPGVPEKEVDENGEPMPKKICHSLSTPNLSPAAMSDRQPALQLPVENPDYSNTEHGTTISNGSEENGKDPNFSWVCEKAAASRQESPNPIHA</sequence>
<dbReference type="EC" id="2.7.7.19" evidence="4"/>
<feature type="binding site" evidence="13">
    <location>
        <begin position="102"/>
        <end position="104"/>
    </location>
    <ligand>
        <name>ATP</name>
        <dbReference type="ChEBI" id="CHEBI:30616"/>
    </ligand>
</feature>
<organism evidence="19 20">
    <name type="scientific">Mesorhabditis spiculigera</name>
    <dbReference type="NCBI Taxonomy" id="96644"/>
    <lineage>
        <taxon>Eukaryota</taxon>
        <taxon>Metazoa</taxon>
        <taxon>Ecdysozoa</taxon>
        <taxon>Nematoda</taxon>
        <taxon>Chromadorea</taxon>
        <taxon>Rhabditida</taxon>
        <taxon>Rhabditina</taxon>
        <taxon>Rhabditomorpha</taxon>
        <taxon>Rhabditoidea</taxon>
        <taxon>Rhabditidae</taxon>
        <taxon>Mesorhabditinae</taxon>
        <taxon>Mesorhabditis</taxon>
    </lineage>
</organism>
<dbReference type="FunFam" id="1.10.1410.10:FF:000001">
    <property type="entry name" value="Putative poly(A) polymerase gamma"/>
    <property type="match status" value="1"/>
</dbReference>
<evidence type="ECO:0000313" key="20">
    <source>
        <dbReference type="Proteomes" id="UP001177023"/>
    </source>
</evidence>
<dbReference type="InterPro" id="IPR007010">
    <property type="entry name" value="PolA_pol_RNA-bd_dom"/>
</dbReference>
<feature type="binding site" evidence="13">
    <location>
        <position position="217"/>
    </location>
    <ligand>
        <name>ATP</name>
        <dbReference type="ChEBI" id="CHEBI:30616"/>
    </ligand>
</feature>
<keyword evidence="20" id="KW-1185">Reference proteome</keyword>
<keyword evidence="7 14" id="KW-0479">Metal-binding</keyword>
<feature type="compositionally biased region" description="Polar residues" evidence="15">
    <location>
        <begin position="632"/>
        <end position="647"/>
    </location>
</feature>
<evidence type="ECO:0000259" key="18">
    <source>
        <dbReference type="Pfam" id="PF20750"/>
    </source>
</evidence>
<evidence type="ECO:0000259" key="17">
    <source>
        <dbReference type="Pfam" id="PF04928"/>
    </source>
</evidence>
<dbReference type="GO" id="GO:0005524">
    <property type="term" value="F:ATP binding"/>
    <property type="evidence" value="ECO:0007669"/>
    <property type="project" value="UniProtKB-KW"/>
</dbReference>
<evidence type="ECO:0000256" key="14">
    <source>
        <dbReference type="PIRSR" id="PIRSR018425-2"/>
    </source>
</evidence>
<comment type="similarity">
    <text evidence="3">Belongs to the poly(A) polymerase family.</text>
</comment>
<evidence type="ECO:0000256" key="6">
    <source>
        <dbReference type="ARBA" id="ARBA00022679"/>
    </source>
</evidence>
<reference evidence="19" key="1">
    <citation type="submission" date="2023-06" db="EMBL/GenBank/DDBJ databases">
        <authorList>
            <person name="Delattre M."/>
        </authorList>
    </citation>
    <scope>NUCLEOTIDE SEQUENCE</scope>
    <source>
        <strain evidence="19">AF72</strain>
    </source>
</reference>
<dbReference type="PANTHER" id="PTHR10682:SF10">
    <property type="entry name" value="POLYNUCLEOTIDE ADENYLYLTRANSFERASE"/>
    <property type="match status" value="1"/>
</dbReference>
<evidence type="ECO:0000256" key="15">
    <source>
        <dbReference type="SAM" id="MobiDB-lite"/>
    </source>
</evidence>
<dbReference type="GO" id="GO:1990817">
    <property type="term" value="F:poly(A) RNA polymerase activity"/>
    <property type="evidence" value="ECO:0007669"/>
    <property type="project" value="UniProtKB-EC"/>
</dbReference>
<feature type="binding site" evidence="14">
    <location>
        <position position="104"/>
    </location>
    <ligand>
        <name>Mg(2+)</name>
        <dbReference type="ChEBI" id="CHEBI:18420"/>
        <label>2</label>
        <note>catalytic</note>
    </ligand>
</feature>
<name>A0AA36DHU6_9BILA</name>
<dbReference type="Gene3D" id="3.30.70.590">
    <property type="entry name" value="Poly(A) polymerase predicted RNA binding domain"/>
    <property type="match status" value="1"/>
</dbReference>
<keyword evidence="10 14" id="KW-0460">Magnesium</keyword>
<keyword evidence="11" id="KW-0539">Nucleus</keyword>
<dbReference type="InterPro" id="IPR007012">
    <property type="entry name" value="PolA_pol_cen_dom"/>
</dbReference>
<dbReference type="SUPFAM" id="SSF81301">
    <property type="entry name" value="Nucleotidyltransferase"/>
    <property type="match status" value="1"/>
</dbReference>
<dbReference type="Pfam" id="PF04926">
    <property type="entry name" value="PAP_RNA-bind"/>
    <property type="match status" value="1"/>
</dbReference>
<feature type="domain" description="Poly(A) polymerase central" evidence="17">
    <location>
        <begin position="208"/>
        <end position="359"/>
    </location>
</feature>
<comment type="subcellular location">
    <subcellularLocation>
        <location evidence="2">Nucleus</location>
    </subcellularLocation>
</comment>
<feature type="non-terminal residue" evidence="19">
    <location>
        <position position="675"/>
    </location>
</feature>
<gene>
    <name evidence="19" type="ORF">MSPICULIGERA_LOCUS24987</name>
</gene>
<dbReference type="Pfam" id="PF20750">
    <property type="entry name" value="PAP_NTPase"/>
    <property type="match status" value="1"/>
</dbReference>